<keyword evidence="5 7" id="KW-1133">Transmembrane helix</keyword>
<evidence type="ECO:0000313" key="10">
    <source>
        <dbReference type="Proteomes" id="UP000192917"/>
    </source>
</evidence>
<keyword evidence="4 7" id="KW-0812">Transmembrane</keyword>
<organism evidence="9 10">
    <name type="scientific">Tistlia consotensis USBA 355</name>
    <dbReference type="NCBI Taxonomy" id="560819"/>
    <lineage>
        <taxon>Bacteria</taxon>
        <taxon>Pseudomonadati</taxon>
        <taxon>Pseudomonadota</taxon>
        <taxon>Alphaproteobacteria</taxon>
        <taxon>Rhodospirillales</taxon>
        <taxon>Rhodovibrionaceae</taxon>
        <taxon>Tistlia</taxon>
    </lineage>
</organism>
<dbReference type="PANTHER" id="PTHR43163">
    <property type="entry name" value="DIPEPTIDE TRANSPORT SYSTEM PERMEASE PROTEIN DPPB-RELATED"/>
    <property type="match status" value="1"/>
</dbReference>
<evidence type="ECO:0000256" key="6">
    <source>
        <dbReference type="ARBA" id="ARBA00023136"/>
    </source>
</evidence>
<evidence type="ECO:0000256" key="1">
    <source>
        <dbReference type="ARBA" id="ARBA00004651"/>
    </source>
</evidence>
<evidence type="ECO:0000259" key="8">
    <source>
        <dbReference type="PROSITE" id="PS50928"/>
    </source>
</evidence>
<dbReference type="InterPro" id="IPR035906">
    <property type="entry name" value="MetI-like_sf"/>
</dbReference>
<comment type="subcellular location">
    <subcellularLocation>
        <location evidence="1 7">Cell membrane</location>
        <topology evidence="1 7">Multi-pass membrane protein</topology>
    </subcellularLocation>
</comment>
<dbReference type="Pfam" id="PF00528">
    <property type="entry name" value="BPD_transp_1"/>
    <property type="match status" value="1"/>
</dbReference>
<dbReference type="AlphaFoldDB" id="A0A1Y6BJU3"/>
<dbReference type="Gene3D" id="1.10.3720.10">
    <property type="entry name" value="MetI-like"/>
    <property type="match status" value="1"/>
</dbReference>
<feature type="transmembrane region" description="Helical" evidence="7">
    <location>
        <begin position="279"/>
        <end position="302"/>
    </location>
</feature>
<feature type="transmembrane region" description="Helical" evidence="7">
    <location>
        <begin position="12"/>
        <end position="31"/>
    </location>
</feature>
<evidence type="ECO:0000256" key="4">
    <source>
        <dbReference type="ARBA" id="ARBA00022692"/>
    </source>
</evidence>
<feature type="transmembrane region" description="Helical" evidence="7">
    <location>
        <begin position="144"/>
        <end position="164"/>
    </location>
</feature>
<dbReference type="CDD" id="cd06261">
    <property type="entry name" value="TM_PBP2"/>
    <property type="match status" value="1"/>
</dbReference>
<dbReference type="PANTHER" id="PTHR43163:SF3">
    <property type="entry name" value="PEPTIDE ABC TRANSPORTER PERMEASE PROTEIN"/>
    <property type="match status" value="1"/>
</dbReference>
<feature type="transmembrane region" description="Helical" evidence="7">
    <location>
        <begin position="176"/>
        <end position="195"/>
    </location>
</feature>
<sequence>MLVFIARRMGQMILVMLGVSVLVFAMLEVNVDNLAVKVLGPYSSQESREIWLQENGFNRPMYERYVDWIGEIATGDLGKSVTLYKGQTVVAVMAPRLLNTAILGGLVMAVMVPIALLLGVLAGMKEGSLLDRFVSTFTIITTSIPEYATGPMLIVFFVYLIPLFPGTAAMSSGWDWSAMVLPVIVLVLYDIGYVARMTRASMAEVMTTHYIRTARLKGLPFGRIIVRHALRNALIAPFTVIMLQLNWLLSGVVVTEAIFAYRGFGKLLLDASLSGDIFIIEACCLVAVFVAVGSQLISDIGYRFLNPRLRFG</sequence>
<accession>A0A1Y6BJU3</accession>
<evidence type="ECO:0000256" key="2">
    <source>
        <dbReference type="ARBA" id="ARBA00022448"/>
    </source>
</evidence>
<dbReference type="GO" id="GO:0005886">
    <property type="term" value="C:plasma membrane"/>
    <property type="evidence" value="ECO:0007669"/>
    <property type="project" value="UniProtKB-SubCell"/>
</dbReference>
<proteinExistence type="inferred from homology"/>
<comment type="similarity">
    <text evidence="7">Belongs to the binding-protein-dependent transport system permease family.</text>
</comment>
<evidence type="ECO:0000256" key="3">
    <source>
        <dbReference type="ARBA" id="ARBA00022475"/>
    </source>
</evidence>
<dbReference type="STRING" id="560819.SAMN05428998_103229"/>
<keyword evidence="3" id="KW-1003">Cell membrane</keyword>
<dbReference type="EMBL" id="FWZX01000003">
    <property type="protein sequence ID" value="SMF04834.1"/>
    <property type="molecule type" value="Genomic_DNA"/>
</dbReference>
<feature type="transmembrane region" description="Helical" evidence="7">
    <location>
        <begin position="233"/>
        <end position="259"/>
    </location>
</feature>
<keyword evidence="10" id="KW-1185">Reference proteome</keyword>
<reference evidence="9 10" key="1">
    <citation type="submission" date="2017-04" db="EMBL/GenBank/DDBJ databases">
        <authorList>
            <person name="Afonso C.L."/>
            <person name="Miller P.J."/>
            <person name="Scott M.A."/>
            <person name="Spackman E."/>
            <person name="Goraichik I."/>
            <person name="Dimitrov K.M."/>
            <person name="Suarez D.L."/>
            <person name="Swayne D.E."/>
        </authorList>
    </citation>
    <scope>NUCLEOTIDE SEQUENCE [LARGE SCALE GENOMIC DNA]</scope>
    <source>
        <strain evidence="9 10">USBA 355</strain>
    </source>
</reference>
<protein>
    <submittedName>
        <fullName evidence="9">Peptide/nickel transport system permease protein</fullName>
    </submittedName>
</protein>
<dbReference type="InterPro" id="IPR000515">
    <property type="entry name" value="MetI-like"/>
</dbReference>
<feature type="domain" description="ABC transmembrane type-1" evidence="8">
    <location>
        <begin position="97"/>
        <end position="298"/>
    </location>
</feature>
<name>A0A1Y6BJU3_9PROT</name>
<evidence type="ECO:0000256" key="5">
    <source>
        <dbReference type="ARBA" id="ARBA00022989"/>
    </source>
</evidence>
<feature type="transmembrane region" description="Helical" evidence="7">
    <location>
        <begin position="101"/>
        <end position="123"/>
    </location>
</feature>
<gene>
    <name evidence="9" type="ORF">SAMN05428998_103229</name>
</gene>
<dbReference type="Proteomes" id="UP000192917">
    <property type="component" value="Unassembled WGS sequence"/>
</dbReference>
<dbReference type="SUPFAM" id="SSF161098">
    <property type="entry name" value="MetI-like"/>
    <property type="match status" value="1"/>
</dbReference>
<dbReference type="RefSeq" id="WP_085121664.1">
    <property type="nucleotide sequence ID" value="NZ_FWZX01000003.1"/>
</dbReference>
<evidence type="ECO:0000256" key="7">
    <source>
        <dbReference type="RuleBase" id="RU363032"/>
    </source>
</evidence>
<dbReference type="GO" id="GO:0055085">
    <property type="term" value="P:transmembrane transport"/>
    <property type="evidence" value="ECO:0007669"/>
    <property type="project" value="InterPro"/>
</dbReference>
<keyword evidence="6 7" id="KW-0472">Membrane</keyword>
<dbReference type="PROSITE" id="PS50928">
    <property type="entry name" value="ABC_TM1"/>
    <property type="match status" value="1"/>
</dbReference>
<keyword evidence="2 7" id="KW-0813">Transport</keyword>
<evidence type="ECO:0000313" key="9">
    <source>
        <dbReference type="EMBL" id="SMF04834.1"/>
    </source>
</evidence>